<accession>A0AAN6RLV2</accession>
<feature type="non-terminal residue" evidence="2">
    <location>
        <position position="245"/>
    </location>
</feature>
<dbReference type="EMBL" id="MU856570">
    <property type="protein sequence ID" value="KAK3896522.1"/>
    <property type="molecule type" value="Genomic_DNA"/>
</dbReference>
<organism evidence="2 3">
    <name type="scientific">Staphylotrichum tortipilum</name>
    <dbReference type="NCBI Taxonomy" id="2831512"/>
    <lineage>
        <taxon>Eukaryota</taxon>
        <taxon>Fungi</taxon>
        <taxon>Dikarya</taxon>
        <taxon>Ascomycota</taxon>
        <taxon>Pezizomycotina</taxon>
        <taxon>Sordariomycetes</taxon>
        <taxon>Sordariomycetidae</taxon>
        <taxon>Sordariales</taxon>
        <taxon>Chaetomiaceae</taxon>
        <taxon>Staphylotrichum</taxon>
    </lineage>
</organism>
<dbReference type="PANTHER" id="PTHR43040:SF1">
    <property type="entry name" value="RIBONUCLEASE D"/>
    <property type="match status" value="1"/>
</dbReference>
<protein>
    <recommendedName>
        <fullName evidence="1">3'-5' exonuclease domain-containing protein</fullName>
    </recommendedName>
</protein>
<dbReference type="GO" id="GO:0006139">
    <property type="term" value="P:nucleobase-containing compound metabolic process"/>
    <property type="evidence" value="ECO:0007669"/>
    <property type="project" value="InterPro"/>
</dbReference>
<evidence type="ECO:0000259" key="1">
    <source>
        <dbReference type="Pfam" id="PF01612"/>
    </source>
</evidence>
<feature type="domain" description="3'-5' exonuclease" evidence="1">
    <location>
        <begin position="105"/>
        <end position="227"/>
    </location>
</feature>
<dbReference type="InterPro" id="IPR002562">
    <property type="entry name" value="3'-5'_exonuclease_dom"/>
</dbReference>
<dbReference type="GO" id="GO:0008408">
    <property type="term" value="F:3'-5' exonuclease activity"/>
    <property type="evidence" value="ECO:0007669"/>
    <property type="project" value="InterPro"/>
</dbReference>
<evidence type="ECO:0000313" key="2">
    <source>
        <dbReference type="EMBL" id="KAK3896522.1"/>
    </source>
</evidence>
<dbReference type="SUPFAM" id="SSF53098">
    <property type="entry name" value="Ribonuclease H-like"/>
    <property type="match status" value="1"/>
</dbReference>
<dbReference type="InterPro" id="IPR012337">
    <property type="entry name" value="RNaseH-like_sf"/>
</dbReference>
<name>A0AAN6RLV2_9PEZI</name>
<dbReference type="Proteomes" id="UP001303889">
    <property type="component" value="Unassembled WGS sequence"/>
</dbReference>
<reference evidence="2" key="1">
    <citation type="journal article" date="2023" name="Mol. Phylogenet. Evol.">
        <title>Genome-scale phylogeny and comparative genomics of the fungal order Sordariales.</title>
        <authorList>
            <person name="Hensen N."/>
            <person name="Bonometti L."/>
            <person name="Westerberg I."/>
            <person name="Brannstrom I.O."/>
            <person name="Guillou S."/>
            <person name="Cros-Aarteil S."/>
            <person name="Calhoun S."/>
            <person name="Haridas S."/>
            <person name="Kuo A."/>
            <person name="Mondo S."/>
            <person name="Pangilinan J."/>
            <person name="Riley R."/>
            <person name="LaButti K."/>
            <person name="Andreopoulos B."/>
            <person name="Lipzen A."/>
            <person name="Chen C."/>
            <person name="Yan M."/>
            <person name="Daum C."/>
            <person name="Ng V."/>
            <person name="Clum A."/>
            <person name="Steindorff A."/>
            <person name="Ohm R.A."/>
            <person name="Martin F."/>
            <person name="Silar P."/>
            <person name="Natvig D.O."/>
            <person name="Lalanne C."/>
            <person name="Gautier V."/>
            <person name="Ament-Velasquez S.L."/>
            <person name="Kruys A."/>
            <person name="Hutchinson M.I."/>
            <person name="Powell A.J."/>
            <person name="Barry K."/>
            <person name="Miller A.N."/>
            <person name="Grigoriev I.V."/>
            <person name="Debuchy R."/>
            <person name="Gladieux P."/>
            <person name="Hiltunen Thoren M."/>
            <person name="Johannesson H."/>
        </authorList>
    </citation>
    <scope>NUCLEOTIDE SEQUENCE</scope>
    <source>
        <strain evidence="2">CBS 103.79</strain>
    </source>
</reference>
<evidence type="ECO:0000313" key="3">
    <source>
        <dbReference type="Proteomes" id="UP001303889"/>
    </source>
</evidence>
<dbReference type="InterPro" id="IPR036397">
    <property type="entry name" value="RNaseH_sf"/>
</dbReference>
<gene>
    <name evidence="2" type="ORF">C8A05DRAFT_20512</name>
</gene>
<dbReference type="PANTHER" id="PTHR43040">
    <property type="entry name" value="RIBONUCLEASE D"/>
    <property type="match status" value="1"/>
</dbReference>
<dbReference type="GO" id="GO:0003676">
    <property type="term" value="F:nucleic acid binding"/>
    <property type="evidence" value="ECO:0007669"/>
    <property type="project" value="InterPro"/>
</dbReference>
<reference evidence="2" key="2">
    <citation type="submission" date="2023-05" db="EMBL/GenBank/DDBJ databases">
        <authorList>
            <consortium name="Lawrence Berkeley National Laboratory"/>
            <person name="Steindorff A."/>
            <person name="Hensen N."/>
            <person name="Bonometti L."/>
            <person name="Westerberg I."/>
            <person name="Brannstrom I.O."/>
            <person name="Guillou S."/>
            <person name="Cros-Aarteil S."/>
            <person name="Calhoun S."/>
            <person name="Haridas S."/>
            <person name="Kuo A."/>
            <person name="Mondo S."/>
            <person name="Pangilinan J."/>
            <person name="Riley R."/>
            <person name="Labutti K."/>
            <person name="Andreopoulos B."/>
            <person name="Lipzen A."/>
            <person name="Chen C."/>
            <person name="Yanf M."/>
            <person name="Daum C."/>
            <person name="Ng V."/>
            <person name="Clum A."/>
            <person name="Ohm R."/>
            <person name="Martin F."/>
            <person name="Silar P."/>
            <person name="Natvig D."/>
            <person name="Lalanne C."/>
            <person name="Gautier V."/>
            <person name="Ament-Velasquez S.L."/>
            <person name="Kruys A."/>
            <person name="Hutchinson M.I."/>
            <person name="Powell A.J."/>
            <person name="Barry K."/>
            <person name="Miller A.N."/>
            <person name="Grigoriev I.V."/>
            <person name="Debuchy R."/>
            <person name="Gladieux P."/>
            <person name="Thoren M.H."/>
            <person name="Johannesson H."/>
        </authorList>
    </citation>
    <scope>NUCLEOTIDE SEQUENCE</scope>
    <source>
        <strain evidence="2">CBS 103.79</strain>
    </source>
</reference>
<sequence length="245" mass="26658">MPLLPLPPFRVVLSAPELASFLASFRPRSSALYLKGLGNKLGKSDGTLALLTVLVHPTAPTTGQPTDTTSPALPTPAIIDLNALGSAAFTTPIPSLHAAATTVRPDETQTLGSLLQNPRVLKYLWGLTPDVVALQQHHGQSLAGAIDLQLLERAAWPDGGAQNTLSGLDQRVKQDLGLDPAECKSWANAKKVVRKKLWQRWLVNRPLRDEVASYCAGDVMYMPRLRDLYGARVNEERWESVVKES</sequence>
<comment type="caution">
    <text evidence="2">The sequence shown here is derived from an EMBL/GenBank/DDBJ whole genome shotgun (WGS) entry which is preliminary data.</text>
</comment>
<keyword evidence="3" id="KW-1185">Reference proteome</keyword>
<dbReference type="Gene3D" id="3.30.420.10">
    <property type="entry name" value="Ribonuclease H-like superfamily/Ribonuclease H"/>
    <property type="match status" value="1"/>
</dbReference>
<proteinExistence type="predicted"/>
<dbReference type="AlphaFoldDB" id="A0AAN6RLV2"/>
<dbReference type="Pfam" id="PF01612">
    <property type="entry name" value="DNA_pol_A_exo1"/>
    <property type="match status" value="1"/>
</dbReference>